<proteinExistence type="predicted"/>
<feature type="domain" description="DUF4055" evidence="1">
    <location>
        <begin position="256"/>
        <end position="394"/>
    </location>
</feature>
<dbReference type="RefSeq" id="WP_032059250.1">
    <property type="nucleotide sequence ID" value="NZ_JEXD01000010.1"/>
</dbReference>
<dbReference type="PATRIC" id="fig|1310607.3.peg.1605"/>
<evidence type="ECO:0000313" key="2">
    <source>
        <dbReference type="EMBL" id="EXC07832.1"/>
    </source>
</evidence>
<reference evidence="2 3" key="1">
    <citation type="submission" date="2014-02" db="EMBL/GenBank/DDBJ databases">
        <title>Comparative genomics and transcriptomics to identify genetic mechanisms underlying the emergence of carbapenem resistant Acinetobacter baumannii (CRAb).</title>
        <authorList>
            <person name="Harris A.D."/>
            <person name="Johnson K.J."/>
            <person name="George J."/>
            <person name="Shefchek K."/>
            <person name="Daugherty S.C."/>
            <person name="Parankush S."/>
            <person name="Sadzewicz L."/>
            <person name="Tallon L."/>
            <person name="Sengamalay N."/>
            <person name="Hazen T.H."/>
            <person name="Rasko D.A."/>
        </authorList>
    </citation>
    <scope>NUCLEOTIDE SEQUENCE [LARGE SCALE GENOMIC DNA]</scope>
    <source>
        <strain evidence="2 3">625974</strain>
    </source>
</reference>
<dbReference type="InterPro" id="IPR025129">
    <property type="entry name" value="DUF4055"/>
</dbReference>
<name>A0A009PHG7_ACIBA</name>
<accession>A0A009PHG7</accession>
<dbReference type="Pfam" id="PF13264">
    <property type="entry name" value="DUF4055"/>
    <property type="match status" value="1"/>
</dbReference>
<evidence type="ECO:0000259" key="1">
    <source>
        <dbReference type="Pfam" id="PF13264"/>
    </source>
</evidence>
<sequence length="468" mass="53248">MPVNTEHQAYADMKKRWETIDDVCDGSATVKKRGELYLPKPNVSSDLTQNDQYYLAYLTRAVFYEISKDTLNKMVGVVFAEDPTFEPDGMDFLKYDADGTGKSIYQVAQSALQGQLKHARGGLFVDYPTTDGNVSLQQAESLGIRPTIVFYESLSIINWSLKRVGSVYKPELIVLHEKTTEKDPEDEFSKKEINIYRVLRLDEKNEYYVQIYTDQSGELKGGNIFYPRNSLGQRWNEIPFIPLGSLANDWNIDPIPLEPIVTMNLAHYQNSASYEEMVFICGQAQPVINELDEGWRDWLQKNGVRLGSKNPLMLPKGSSFDYKQVTESTLAKQAMDAKEKYMQAMGAKILETEQVNKTATQSNNEKLAQYSVLSLCVANTNEAMEYALKWCAAYYGSGSKAKLTIKQDFAKGKIDLDTLKFYWEMVLANRMSMETFHELLTTGKVPEISFEDEQTRIESESVNRPMVV</sequence>
<gene>
    <name evidence="2" type="ORF">J506_1651</name>
</gene>
<protein>
    <recommendedName>
        <fullName evidence="1">DUF4055 domain-containing protein</fullName>
    </recommendedName>
</protein>
<evidence type="ECO:0000313" key="3">
    <source>
        <dbReference type="Proteomes" id="UP000021108"/>
    </source>
</evidence>
<dbReference type="Proteomes" id="UP000021108">
    <property type="component" value="Unassembled WGS sequence"/>
</dbReference>
<comment type="caution">
    <text evidence="2">The sequence shown here is derived from an EMBL/GenBank/DDBJ whole genome shotgun (WGS) entry which is preliminary data.</text>
</comment>
<dbReference type="EMBL" id="JEXD01000010">
    <property type="protein sequence ID" value="EXC07832.1"/>
    <property type="molecule type" value="Genomic_DNA"/>
</dbReference>
<organism evidence="2 3">
    <name type="scientific">Acinetobacter baumannii 625974</name>
    <dbReference type="NCBI Taxonomy" id="1310607"/>
    <lineage>
        <taxon>Bacteria</taxon>
        <taxon>Pseudomonadati</taxon>
        <taxon>Pseudomonadota</taxon>
        <taxon>Gammaproteobacteria</taxon>
        <taxon>Moraxellales</taxon>
        <taxon>Moraxellaceae</taxon>
        <taxon>Acinetobacter</taxon>
        <taxon>Acinetobacter calcoaceticus/baumannii complex</taxon>
    </lineage>
</organism>
<dbReference type="AlphaFoldDB" id="A0A009PHG7"/>